<evidence type="ECO:0000256" key="3">
    <source>
        <dbReference type="ARBA" id="ARBA00022771"/>
    </source>
</evidence>
<dbReference type="SUPFAM" id="SSF51735">
    <property type="entry name" value="NAD(P)-binding Rossmann-fold domains"/>
    <property type="match status" value="1"/>
</dbReference>
<dbReference type="PRINTS" id="PR00081">
    <property type="entry name" value="GDHRDH"/>
</dbReference>
<dbReference type="InterPro" id="IPR001878">
    <property type="entry name" value="Znf_CCHC"/>
</dbReference>
<dbReference type="PROSITE" id="PS50966">
    <property type="entry name" value="ZF_SWIM"/>
    <property type="match status" value="1"/>
</dbReference>
<dbReference type="PROSITE" id="PS50158">
    <property type="entry name" value="ZF_CCHC"/>
    <property type="match status" value="1"/>
</dbReference>
<dbReference type="PANTHER" id="PTHR43180:SF50">
    <property type="entry name" value="SHORT CHAIN DEHYDROGENASE"/>
    <property type="match status" value="1"/>
</dbReference>
<dbReference type="FunFam" id="3.40.50.720:FF:000084">
    <property type="entry name" value="Short-chain dehydrogenase reductase"/>
    <property type="match status" value="1"/>
</dbReference>
<dbReference type="Pfam" id="PF04434">
    <property type="entry name" value="SWIM"/>
    <property type="match status" value="1"/>
</dbReference>
<keyword evidence="3 8" id="KW-0863">Zinc-finger</keyword>
<dbReference type="EC" id="1.1.1.331" evidence="6"/>
<dbReference type="InterPro" id="IPR007527">
    <property type="entry name" value="Znf_SWIM"/>
</dbReference>
<feature type="region of interest" description="Disordered" evidence="9">
    <location>
        <begin position="430"/>
        <end position="449"/>
    </location>
</feature>
<dbReference type="SMART" id="SM00343">
    <property type="entry name" value="ZnF_C2HC"/>
    <property type="match status" value="1"/>
</dbReference>
<keyword evidence="4" id="KW-0862">Zinc</keyword>
<evidence type="ECO:0000256" key="4">
    <source>
        <dbReference type="ARBA" id="ARBA00022833"/>
    </source>
</evidence>
<feature type="region of interest" description="Disordered" evidence="9">
    <location>
        <begin position="370"/>
        <end position="416"/>
    </location>
</feature>
<feature type="domain" description="CCHC-type" evidence="10">
    <location>
        <begin position="552"/>
        <end position="568"/>
    </location>
</feature>
<feature type="region of interest" description="Disordered" evidence="9">
    <location>
        <begin position="480"/>
        <end position="541"/>
    </location>
</feature>
<evidence type="ECO:0000313" key="13">
    <source>
        <dbReference type="Proteomes" id="UP000541444"/>
    </source>
</evidence>
<dbReference type="InterPro" id="IPR036875">
    <property type="entry name" value="Znf_CCHC_sf"/>
</dbReference>
<dbReference type="InterPro" id="IPR036291">
    <property type="entry name" value="NAD(P)-bd_dom_sf"/>
</dbReference>
<evidence type="ECO:0000256" key="1">
    <source>
        <dbReference type="ARBA" id="ARBA00006484"/>
    </source>
</evidence>
<dbReference type="EMBL" id="JACGCM010000882">
    <property type="protein sequence ID" value="KAF6164869.1"/>
    <property type="molecule type" value="Genomic_DNA"/>
</dbReference>
<dbReference type="InterPro" id="IPR002347">
    <property type="entry name" value="SDR_fam"/>
</dbReference>
<gene>
    <name evidence="12" type="ORF">GIB67_017072</name>
</gene>
<dbReference type="GO" id="GO:0003676">
    <property type="term" value="F:nucleic acid binding"/>
    <property type="evidence" value="ECO:0007669"/>
    <property type="project" value="InterPro"/>
</dbReference>
<dbReference type="InterPro" id="IPR020904">
    <property type="entry name" value="Sc_DH/Rdtase_CS"/>
</dbReference>
<keyword evidence="5" id="KW-0560">Oxidoreductase</keyword>
<evidence type="ECO:0000256" key="5">
    <source>
        <dbReference type="ARBA" id="ARBA00023002"/>
    </source>
</evidence>
<dbReference type="GO" id="GO:0120529">
    <property type="term" value="F:secoisolariciresinol dehydrogenase activity"/>
    <property type="evidence" value="ECO:0007669"/>
    <property type="project" value="UniProtKB-EC"/>
</dbReference>
<evidence type="ECO:0000313" key="12">
    <source>
        <dbReference type="EMBL" id="KAF6164869.1"/>
    </source>
</evidence>
<name>A0A7J7NC82_9MAGN</name>
<dbReference type="Proteomes" id="UP000541444">
    <property type="component" value="Unassembled WGS sequence"/>
</dbReference>
<feature type="compositionally biased region" description="Pro residues" evidence="9">
    <location>
        <begin position="518"/>
        <end position="528"/>
    </location>
</feature>
<dbReference type="Pfam" id="PF13561">
    <property type="entry name" value="adh_short_C2"/>
    <property type="match status" value="1"/>
</dbReference>
<dbReference type="PROSITE" id="PS00061">
    <property type="entry name" value="ADH_SHORT"/>
    <property type="match status" value="1"/>
</dbReference>
<dbReference type="InterPro" id="IPR006564">
    <property type="entry name" value="Znf_PMZ"/>
</dbReference>
<evidence type="ECO:0000256" key="8">
    <source>
        <dbReference type="PROSITE-ProRule" id="PRU00047"/>
    </source>
</evidence>
<protein>
    <recommendedName>
        <fullName evidence="7">Secoisolariciresinol dehydrogenase</fullName>
        <ecNumber evidence="6">1.1.1.331</ecNumber>
    </recommendedName>
</protein>
<dbReference type="InterPro" id="IPR004330">
    <property type="entry name" value="FAR1_DNA_bnd_dom"/>
</dbReference>
<comment type="caution">
    <text evidence="12">The sequence shown here is derived from an EMBL/GenBank/DDBJ whole genome shotgun (WGS) entry which is preliminary data.</text>
</comment>
<dbReference type="Gene3D" id="3.40.50.720">
    <property type="entry name" value="NAD(P)-binding Rossmann-like Domain"/>
    <property type="match status" value="1"/>
</dbReference>
<dbReference type="Pfam" id="PF03101">
    <property type="entry name" value="FAR1"/>
    <property type="match status" value="1"/>
</dbReference>
<proteinExistence type="inferred from homology"/>
<dbReference type="OrthoDB" id="294295at2759"/>
<accession>A0A7J7NC82</accession>
<feature type="domain" description="SWIM-type" evidence="11">
    <location>
        <begin position="211"/>
        <end position="247"/>
    </location>
</feature>
<sequence>MNLTGVETCDDNVIDEVEDVGNHDQHINVDLSQFNNMVYEGMVCDSEEDAFKKYNEFARKVGFSVCKDKIYRRAYGSTRSKMFVCFKQGLRKEDKRCKNTTMVRNESRTDCKTRMIIKNEEDEWTVSKIVYEHNHVLATPSKAYMLRSQRKVKDVHLAEIGSLNATGITPVKGFNYMVHQAGAHLMYTIEERDVDGSIFRYEVGRKGRRKNIVMIDSSNIQVGCTCNKFEFTGIICRHIVKVFYHRIIHEIPSKYILARWTKDVKAGIVRDEVGKTTLANCNTSLSLRYNELCAQAIKITTKGAINEEPRPALVAMRVLKNGLEEVELATGLPHKDSVENPKSTKANASQSDKVKVKEILTVAQGCERGCPPRTRLKSGLELSQKKKKSKTTRTDSSNSNVRKHHTSPQQNEDLRQCDTMLTEATCSKKNVHLSKSNARKHPTSPHQNEGLKVEHFMEQPRPYICPSFAKSPSNPLPNAISATPTYTPLISSNTPHPELPNTSSNNPPSKPLVFNPNLSPPNFYPPRPNISNVPTNAYKPKTNPYARTQLDKCLKCGKPGHNSANCRSRVSLIEETSHKSLEDDIGKKYHLKRERNTMDFNGLVRSINAERRLEGKVALITGAAQGIGKAIAIMYSQHGAKVVIADIQDDKGYSVCQKIGLDIASFIHCDVSIEDDVKNAVDHAIAKFGKLDIMFNNAAIQAPACPRIGDSEVSDFQKVFAVNCTGVFLGIKHAARVMIPRKQGSILISGSLSCATGGYCTHAYTASKHAIIGLMKNTAAELGQFGIRVNTISSFLIASSLASDFFSDKGIEDWASELANLKGAVLGANDIAKAAIYFGSDDSNYVSGHNFIIDGGITTTNGAFGIFNYN</sequence>
<feature type="compositionally biased region" description="Basic residues" evidence="9">
    <location>
        <begin position="430"/>
        <end position="443"/>
    </location>
</feature>
<evidence type="ECO:0000259" key="10">
    <source>
        <dbReference type="PROSITE" id="PS50158"/>
    </source>
</evidence>
<feature type="compositionally biased region" description="Polar residues" evidence="9">
    <location>
        <begin position="480"/>
        <end position="495"/>
    </location>
</feature>
<keyword evidence="13" id="KW-1185">Reference proteome</keyword>
<dbReference type="GO" id="GO:0008270">
    <property type="term" value="F:zinc ion binding"/>
    <property type="evidence" value="ECO:0007669"/>
    <property type="project" value="UniProtKB-KW"/>
</dbReference>
<comment type="similarity">
    <text evidence="1">Belongs to the short-chain dehydrogenases/reductases (SDR) family.</text>
</comment>
<evidence type="ECO:0000256" key="9">
    <source>
        <dbReference type="SAM" id="MobiDB-lite"/>
    </source>
</evidence>
<reference evidence="12 13" key="1">
    <citation type="journal article" date="2020" name="IScience">
        <title>Genome Sequencing of the Endangered Kingdonia uniflora (Circaeasteraceae, Ranunculales) Reveals Potential Mechanisms of Evolutionary Specialization.</title>
        <authorList>
            <person name="Sun Y."/>
            <person name="Deng T."/>
            <person name="Zhang A."/>
            <person name="Moore M.J."/>
            <person name="Landis J.B."/>
            <person name="Lin N."/>
            <person name="Zhang H."/>
            <person name="Zhang X."/>
            <person name="Huang J."/>
            <person name="Zhang X."/>
            <person name="Sun H."/>
            <person name="Wang H."/>
        </authorList>
    </citation>
    <scope>NUCLEOTIDE SEQUENCE [LARGE SCALE GENOMIC DNA]</scope>
    <source>
        <strain evidence="12">TB1705</strain>
        <tissue evidence="12">Leaf</tissue>
    </source>
</reference>
<dbReference type="SMART" id="SM00575">
    <property type="entry name" value="ZnF_PMZ"/>
    <property type="match status" value="1"/>
</dbReference>
<dbReference type="AlphaFoldDB" id="A0A7J7NC82"/>
<evidence type="ECO:0000259" key="11">
    <source>
        <dbReference type="PROSITE" id="PS50966"/>
    </source>
</evidence>
<evidence type="ECO:0000256" key="7">
    <source>
        <dbReference type="ARBA" id="ARBA00071098"/>
    </source>
</evidence>
<keyword evidence="2" id="KW-0479">Metal-binding</keyword>
<feature type="compositionally biased region" description="Polar residues" evidence="9">
    <location>
        <begin position="340"/>
        <end position="351"/>
    </location>
</feature>
<evidence type="ECO:0000256" key="6">
    <source>
        <dbReference type="ARBA" id="ARBA00066949"/>
    </source>
</evidence>
<feature type="region of interest" description="Disordered" evidence="9">
    <location>
        <begin position="330"/>
        <end position="352"/>
    </location>
</feature>
<dbReference type="PANTHER" id="PTHR43180">
    <property type="entry name" value="3-OXOACYL-(ACYL-CARRIER-PROTEIN) REDUCTASE (AFU_ORTHOLOGUE AFUA_6G11210)"/>
    <property type="match status" value="1"/>
</dbReference>
<dbReference type="GO" id="GO:0009807">
    <property type="term" value="P:lignan biosynthetic process"/>
    <property type="evidence" value="ECO:0007669"/>
    <property type="project" value="UniProtKB-ARBA"/>
</dbReference>
<organism evidence="12 13">
    <name type="scientific">Kingdonia uniflora</name>
    <dbReference type="NCBI Taxonomy" id="39325"/>
    <lineage>
        <taxon>Eukaryota</taxon>
        <taxon>Viridiplantae</taxon>
        <taxon>Streptophyta</taxon>
        <taxon>Embryophyta</taxon>
        <taxon>Tracheophyta</taxon>
        <taxon>Spermatophyta</taxon>
        <taxon>Magnoliopsida</taxon>
        <taxon>Ranunculales</taxon>
        <taxon>Circaeasteraceae</taxon>
        <taxon>Kingdonia</taxon>
    </lineage>
</organism>
<dbReference type="SUPFAM" id="SSF57756">
    <property type="entry name" value="Retrovirus zinc finger-like domains"/>
    <property type="match status" value="1"/>
</dbReference>
<evidence type="ECO:0000256" key="2">
    <source>
        <dbReference type="ARBA" id="ARBA00022723"/>
    </source>
</evidence>